<gene>
    <name evidence="4" type="ORF">KGQ91_01315</name>
</gene>
<reference evidence="4 5" key="1">
    <citation type="submission" date="2021-05" db="EMBL/GenBank/DDBJ databases">
        <title>Petroleum and Energy Research Collection (APPE): ex situ preservation of microbial diversity associated with the oil industry and exploitation of its biotechnological potential.</title>
        <authorList>
            <person name="Paixao C.T.M."/>
            <person name="Gomes M.B."/>
            <person name="Oliveira V.M."/>
        </authorList>
    </citation>
    <scope>NUCLEOTIDE SEQUENCE [LARGE SCALE GENOMIC DNA]</scope>
    <source>
        <strain evidence="4 5">LIT2</strain>
    </source>
</reference>
<dbReference type="InterPro" id="IPR009936">
    <property type="entry name" value="DUF1468"/>
</dbReference>
<organism evidence="4 5">
    <name type="scientific">Modicisalibacter tunisiensis</name>
    <dbReference type="NCBI Taxonomy" id="390637"/>
    <lineage>
        <taxon>Bacteria</taxon>
        <taxon>Pseudomonadati</taxon>
        <taxon>Pseudomonadota</taxon>
        <taxon>Gammaproteobacteria</taxon>
        <taxon>Oceanospirillales</taxon>
        <taxon>Halomonadaceae</taxon>
        <taxon>Modicisalibacter</taxon>
    </lineage>
</organism>
<feature type="transmembrane region" description="Helical" evidence="2">
    <location>
        <begin position="123"/>
        <end position="141"/>
    </location>
</feature>
<feature type="domain" description="DUF1468" evidence="3">
    <location>
        <begin position="35"/>
        <end position="176"/>
    </location>
</feature>
<keyword evidence="2" id="KW-0472">Membrane</keyword>
<feature type="region of interest" description="Disordered" evidence="1">
    <location>
        <begin position="1"/>
        <end position="22"/>
    </location>
</feature>
<dbReference type="RefSeq" id="WP_224416584.1">
    <property type="nucleotide sequence ID" value="NZ_JAGXFC010000001.1"/>
</dbReference>
<dbReference type="Proteomes" id="UP001319883">
    <property type="component" value="Unassembled WGS sequence"/>
</dbReference>
<evidence type="ECO:0000256" key="1">
    <source>
        <dbReference type="SAM" id="MobiDB-lite"/>
    </source>
</evidence>
<feature type="compositionally biased region" description="Basic and acidic residues" evidence="1">
    <location>
        <begin position="13"/>
        <end position="22"/>
    </location>
</feature>
<protein>
    <submittedName>
        <fullName evidence="4">Tripartite tricarboxylate transporter TctB family protein</fullName>
    </submittedName>
</protein>
<keyword evidence="5" id="KW-1185">Reference proteome</keyword>
<proteinExistence type="predicted"/>
<accession>A0ABS7WVQ5</accession>
<evidence type="ECO:0000256" key="2">
    <source>
        <dbReference type="SAM" id="Phobius"/>
    </source>
</evidence>
<feature type="transmembrane region" description="Helical" evidence="2">
    <location>
        <begin position="62"/>
        <end position="80"/>
    </location>
</feature>
<feature type="transmembrane region" description="Helical" evidence="2">
    <location>
        <begin position="148"/>
        <end position="167"/>
    </location>
</feature>
<evidence type="ECO:0000259" key="3">
    <source>
        <dbReference type="Pfam" id="PF07331"/>
    </source>
</evidence>
<name>A0ABS7WVQ5_9GAMM</name>
<feature type="transmembrane region" description="Helical" evidence="2">
    <location>
        <begin position="30"/>
        <end position="50"/>
    </location>
</feature>
<dbReference type="EMBL" id="JAGXFD010000001">
    <property type="protein sequence ID" value="MBZ9566333.1"/>
    <property type="molecule type" value="Genomic_DNA"/>
</dbReference>
<comment type="caution">
    <text evidence="4">The sequence shown here is derived from an EMBL/GenBank/DDBJ whole genome shotgun (WGS) entry which is preliminary data.</text>
</comment>
<evidence type="ECO:0000313" key="5">
    <source>
        <dbReference type="Proteomes" id="UP001319883"/>
    </source>
</evidence>
<evidence type="ECO:0000313" key="4">
    <source>
        <dbReference type="EMBL" id="MBZ9566333.1"/>
    </source>
</evidence>
<keyword evidence="2" id="KW-0812">Transmembrane</keyword>
<dbReference type="Pfam" id="PF07331">
    <property type="entry name" value="TctB"/>
    <property type="match status" value="1"/>
</dbReference>
<feature type="transmembrane region" description="Helical" evidence="2">
    <location>
        <begin position="100"/>
        <end position="117"/>
    </location>
</feature>
<keyword evidence="2" id="KW-1133">Transmembrane helix</keyword>
<sequence>MSQANTTHSPRPAGREGAGKSDRANARAHIVLNAALAMLFVGLFAQSASLPSSMWEPLGAGSFPRLVLGALIVINLAIIVQEAKRYPRLAAPPRGLVRDWLWRHRLAMGVLALFALFSLAVPMLGFPLSALAFLLLVQILLGARRPRSLIIALVIAGVFSFGLDWLFRDVFVISLPRGPLG</sequence>